<dbReference type="HOGENOM" id="CLU_2304261_0_0_14"/>
<dbReference type="InterPro" id="IPR018647">
    <property type="entry name" value="SLFN_3-like_DNA/RNA_helicase"/>
</dbReference>
<keyword evidence="3" id="KW-1185">Reference proteome</keyword>
<dbReference type="EMBL" id="CP006934">
    <property type="protein sequence ID" value="AHI53807.1"/>
    <property type="molecule type" value="Genomic_DNA"/>
</dbReference>
<dbReference type="Proteomes" id="UP000019265">
    <property type="component" value="Chromosome"/>
</dbReference>
<evidence type="ECO:0000313" key="3">
    <source>
        <dbReference type="Proteomes" id="UP000019265"/>
    </source>
</evidence>
<dbReference type="OrthoDB" id="3193269at2"/>
<name>W6A9U6_9MOLU</name>
<protein>
    <recommendedName>
        <fullName evidence="1">Schlafen group 3-like DNA/RNA helicase domain-containing protein</fullName>
    </recommendedName>
</protein>
<evidence type="ECO:0000259" key="1">
    <source>
        <dbReference type="Pfam" id="PF09848"/>
    </source>
</evidence>
<feature type="domain" description="Schlafen group 3-like DNA/RNA helicase" evidence="1">
    <location>
        <begin position="3"/>
        <end position="96"/>
    </location>
</feature>
<dbReference type="PATRIC" id="fig|1276257.3.peg.407"/>
<proteinExistence type="predicted"/>
<sequence>MAISKDSFEQVGCIHTSQGIEFDYVGVIIDDDMFYENNKLKTDFNKRSKNDSSVKGLKSKKIKPLEAQFIGDKIIKNTYKTLMTRAMKSFYIYCVDKELG</sequence>
<gene>
    <name evidence="2" type="ORF">SSABA_v1c03980</name>
</gene>
<dbReference type="AlphaFoldDB" id="W6A9U6"/>
<accession>W6A9U6</accession>
<dbReference type="Pfam" id="PF09848">
    <property type="entry name" value="SLFN-g3_helicase"/>
    <property type="match status" value="1"/>
</dbReference>
<dbReference type="eggNOG" id="COG3410">
    <property type="taxonomic scope" value="Bacteria"/>
</dbReference>
<evidence type="ECO:0000313" key="2">
    <source>
        <dbReference type="EMBL" id="AHI53807.1"/>
    </source>
</evidence>
<dbReference type="KEGG" id="ssab:SSABA_v1c03980"/>
<organism evidence="2 3">
    <name type="scientific">Spiroplasma sabaudiense Ar-1343</name>
    <dbReference type="NCBI Taxonomy" id="1276257"/>
    <lineage>
        <taxon>Bacteria</taxon>
        <taxon>Bacillati</taxon>
        <taxon>Mycoplasmatota</taxon>
        <taxon>Mollicutes</taxon>
        <taxon>Entomoplasmatales</taxon>
        <taxon>Spiroplasmataceae</taxon>
        <taxon>Spiroplasma</taxon>
    </lineage>
</organism>
<dbReference type="RefSeq" id="WP_025250944.1">
    <property type="nucleotide sequence ID" value="NZ_CP006934.1"/>
</dbReference>
<reference evidence="2 3" key="1">
    <citation type="journal article" date="2014" name="Genome Biol. Evol.">
        <title>Molecular evolution of the substrate utilization strategies and putative virulence factors in mosquito-associated Spiroplasma species.</title>
        <authorList>
            <person name="Chang T.H."/>
            <person name="Lo W.S."/>
            <person name="Ku C."/>
            <person name="Chen L.L."/>
            <person name="Kuo C.H."/>
        </authorList>
    </citation>
    <scope>NUCLEOTIDE SEQUENCE [LARGE SCALE GENOMIC DNA]</scope>
    <source>
        <strain evidence="2">Ar-1343</strain>
    </source>
</reference>